<evidence type="ECO:0000313" key="17">
    <source>
        <dbReference type="EMBL" id="KAJ7332817.1"/>
    </source>
</evidence>
<evidence type="ECO:0000256" key="6">
    <source>
        <dbReference type="ARBA" id="ARBA00022499"/>
    </source>
</evidence>
<dbReference type="GO" id="GO:0005737">
    <property type="term" value="C:cytoplasm"/>
    <property type="evidence" value="ECO:0007669"/>
    <property type="project" value="UniProtKB-SubCell"/>
</dbReference>
<evidence type="ECO:0000256" key="15">
    <source>
        <dbReference type="SAM" id="Coils"/>
    </source>
</evidence>
<sequence length="410" mass="44960">MAEEPAAPSTSADKLESMDVDGEAKKLLGLGQKNLVMGDIPAAVNAFQEAASLLGEKYGETANECAEAFFFYGKSLLELARMENGVLGNALEGVQVEEEEKEEKTEDSMVESADNIDETEGSEEEDKAEDDKENESTVEEKESEEDEVGNLELAWDMLELAKVIYKRQDNKEAQLHAAQAHLKLGEVSIESENYLQAIEEFHSCLALQQKYLEAHDRLLAETHYHLGLAYHYNNQYDEAVQQFSKSVEVIDKRLVMLAERLKAKGEESTDDEKEIEELKELLPEIREKIEDSKESQKSARVAELALKATLVGGSSSSFSQGTDSGLASAIPVRQAPDGASACVTDISHLVRKKRKPEEETQQGDNEAKKSKPEPAVNGGGDAAPSGNEVAEKMEEETEGRPHIGTVPSAV</sequence>
<dbReference type="PANTHER" id="PTHR15081:SF1">
    <property type="entry name" value="NUCLEAR AUTOANTIGENIC SPERM PROTEIN"/>
    <property type="match status" value="1"/>
</dbReference>
<keyword evidence="5" id="KW-0963">Cytoplasm</keyword>
<evidence type="ECO:0000256" key="14">
    <source>
        <dbReference type="PROSITE-ProRule" id="PRU00339"/>
    </source>
</evidence>
<dbReference type="PROSITE" id="PS50005">
    <property type="entry name" value="TPR"/>
    <property type="match status" value="2"/>
</dbReference>
<evidence type="ECO:0000256" key="4">
    <source>
        <dbReference type="ARBA" id="ARBA00021576"/>
    </source>
</evidence>
<accession>A0A9Q0Y103</accession>
<gene>
    <name evidence="17" type="ORF">JRQ81_014997</name>
</gene>
<evidence type="ECO:0000256" key="11">
    <source>
        <dbReference type="ARBA" id="ARBA00022990"/>
    </source>
</evidence>
<evidence type="ECO:0000256" key="12">
    <source>
        <dbReference type="ARBA" id="ARBA00023054"/>
    </source>
</evidence>
<keyword evidence="18" id="KW-1185">Reference proteome</keyword>
<feature type="coiled-coil region" evidence="15">
    <location>
        <begin position="261"/>
        <end position="295"/>
    </location>
</feature>
<dbReference type="EMBL" id="JAPFRF010000005">
    <property type="protein sequence ID" value="KAJ7332817.1"/>
    <property type="molecule type" value="Genomic_DNA"/>
</dbReference>
<evidence type="ECO:0000256" key="2">
    <source>
        <dbReference type="ARBA" id="ARBA00004496"/>
    </source>
</evidence>
<feature type="repeat" description="TPR" evidence="14">
    <location>
        <begin position="178"/>
        <end position="211"/>
    </location>
</feature>
<feature type="region of interest" description="Disordered" evidence="16">
    <location>
        <begin position="347"/>
        <end position="410"/>
    </location>
</feature>
<dbReference type="GO" id="GO:0005654">
    <property type="term" value="C:nucleoplasm"/>
    <property type="evidence" value="ECO:0007669"/>
    <property type="project" value="TreeGrafter"/>
</dbReference>
<dbReference type="Pfam" id="PF13424">
    <property type="entry name" value="TPR_12"/>
    <property type="match status" value="1"/>
</dbReference>
<dbReference type="InterPro" id="IPR019734">
    <property type="entry name" value="TPR_rpt"/>
</dbReference>
<keyword evidence="10" id="KW-0832">Ubl conjugation</keyword>
<keyword evidence="8" id="KW-0677">Repeat</keyword>
<keyword evidence="12 15" id="KW-0175">Coiled coil</keyword>
<keyword evidence="7" id="KW-0597">Phosphoprotein</keyword>
<dbReference type="FunFam" id="1.25.40.10:FF:000087">
    <property type="entry name" value="Nuclear autoantigenic sperm protein (Histone-binding)"/>
    <property type="match status" value="1"/>
</dbReference>
<dbReference type="InterPro" id="IPR051730">
    <property type="entry name" value="NASP-like"/>
</dbReference>
<evidence type="ECO:0000256" key="13">
    <source>
        <dbReference type="ARBA" id="ARBA00023242"/>
    </source>
</evidence>
<dbReference type="PANTHER" id="PTHR15081">
    <property type="entry name" value="NUCLEAR AUTOANTIGENIC SPERM PROTEIN NASP -RELATED"/>
    <property type="match status" value="1"/>
</dbReference>
<keyword evidence="11" id="KW-0007">Acetylation</keyword>
<feature type="compositionally biased region" description="Acidic residues" evidence="16">
    <location>
        <begin position="114"/>
        <end position="133"/>
    </location>
</feature>
<evidence type="ECO:0000256" key="7">
    <source>
        <dbReference type="ARBA" id="ARBA00022553"/>
    </source>
</evidence>
<comment type="subcellular location">
    <subcellularLocation>
        <location evidence="2">Cytoplasm</location>
    </subcellularLocation>
    <subcellularLocation>
        <location evidence="1">Nucleus</location>
    </subcellularLocation>
</comment>
<dbReference type="GO" id="GO:0006335">
    <property type="term" value="P:DNA replication-dependent chromatin assembly"/>
    <property type="evidence" value="ECO:0007669"/>
    <property type="project" value="TreeGrafter"/>
</dbReference>
<dbReference type="Proteomes" id="UP001142489">
    <property type="component" value="Unassembled WGS sequence"/>
</dbReference>
<dbReference type="SMART" id="SM00028">
    <property type="entry name" value="TPR"/>
    <property type="match status" value="3"/>
</dbReference>
<evidence type="ECO:0000256" key="1">
    <source>
        <dbReference type="ARBA" id="ARBA00004123"/>
    </source>
</evidence>
<evidence type="ECO:0000256" key="3">
    <source>
        <dbReference type="ARBA" id="ARBA00008402"/>
    </source>
</evidence>
<keyword evidence="9 14" id="KW-0802">TPR repeat</keyword>
<dbReference type="GO" id="GO:0034080">
    <property type="term" value="P:CENP-A containing chromatin assembly"/>
    <property type="evidence" value="ECO:0007669"/>
    <property type="project" value="TreeGrafter"/>
</dbReference>
<protein>
    <recommendedName>
        <fullName evidence="4">Nuclear autoantigenic sperm protein</fullName>
    </recommendedName>
</protein>
<dbReference type="GO" id="GO:0042393">
    <property type="term" value="F:histone binding"/>
    <property type="evidence" value="ECO:0007669"/>
    <property type="project" value="TreeGrafter"/>
</dbReference>
<dbReference type="AlphaFoldDB" id="A0A9Q0Y103"/>
<feature type="repeat" description="TPR" evidence="14">
    <location>
        <begin position="220"/>
        <end position="253"/>
    </location>
</feature>
<comment type="similarity">
    <text evidence="3">Belongs to the NASP family.</text>
</comment>
<keyword evidence="6" id="KW-1017">Isopeptide bond</keyword>
<reference evidence="17" key="1">
    <citation type="journal article" date="2023" name="DNA Res.">
        <title>Chromosome-level genome assembly of Phrynocephalus forsythii using third-generation DNA sequencing and Hi-C analysis.</title>
        <authorList>
            <person name="Qi Y."/>
            <person name="Zhao W."/>
            <person name="Zhao Y."/>
            <person name="Niu C."/>
            <person name="Cao S."/>
            <person name="Zhang Y."/>
        </authorList>
    </citation>
    <scope>NUCLEOTIDE SEQUENCE</scope>
    <source>
        <tissue evidence="17">Muscle</tissue>
    </source>
</reference>
<organism evidence="17 18">
    <name type="scientific">Phrynocephalus forsythii</name>
    <dbReference type="NCBI Taxonomy" id="171643"/>
    <lineage>
        <taxon>Eukaryota</taxon>
        <taxon>Metazoa</taxon>
        <taxon>Chordata</taxon>
        <taxon>Craniata</taxon>
        <taxon>Vertebrata</taxon>
        <taxon>Euteleostomi</taxon>
        <taxon>Lepidosauria</taxon>
        <taxon>Squamata</taxon>
        <taxon>Bifurcata</taxon>
        <taxon>Unidentata</taxon>
        <taxon>Episquamata</taxon>
        <taxon>Toxicofera</taxon>
        <taxon>Iguania</taxon>
        <taxon>Acrodonta</taxon>
        <taxon>Agamidae</taxon>
        <taxon>Agaminae</taxon>
        <taxon>Phrynocephalus</taxon>
    </lineage>
</organism>
<evidence type="ECO:0000256" key="16">
    <source>
        <dbReference type="SAM" id="MobiDB-lite"/>
    </source>
</evidence>
<dbReference type="SUPFAM" id="SSF48452">
    <property type="entry name" value="TPR-like"/>
    <property type="match status" value="1"/>
</dbReference>
<name>A0A9Q0Y103_9SAUR</name>
<keyword evidence="13" id="KW-0539">Nucleus</keyword>
<dbReference type="Gene3D" id="1.25.40.10">
    <property type="entry name" value="Tetratricopeptide repeat domain"/>
    <property type="match status" value="1"/>
</dbReference>
<dbReference type="OrthoDB" id="5587616at2759"/>
<evidence type="ECO:0000256" key="8">
    <source>
        <dbReference type="ARBA" id="ARBA00022737"/>
    </source>
</evidence>
<comment type="caution">
    <text evidence="17">The sequence shown here is derived from an EMBL/GenBank/DDBJ whole genome shotgun (WGS) entry which is preliminary data.</text>
</comment>
<dbReference type="InterPro" id="IPR011990">
    <property type="entry name" value="TPR-like_helical_dom_sf"/>
</dbReference>
<feature type="region of interest" description="Disordered" evidence="16">
    <location>
        <begin position="93"/>
        <end position="149"/>
    </location>
</feature>
<evidence type="ECO:0000313" key="18">
    <source>
        <dbReference type="Proteomes" id="UP001142489"/>
    </source>
</evidence>
<proteinExistence type="inferred from homology"/>
<evidence type="ECO:0000256" key="9">
    <source>
        <dbReference type="ARBA" id="ARBA00022803"/>
    </source>
</evidence>
<evidence type="ECO:0000256" key="5">
    <source>
        <dbReference type="ARBA" id="ARBA00022490"/>
    </source>
</evidence>
<evidence type="ECO:0000256" key="10">
    <source>
        <dbReference type="ARBA" id="ARBA00022843"/>
    </source>
</evidence>